<keyword evidence="2" id="KW-0614">Plasmid</keyword>
<dbReference type="Proteomes" id="UP000006426">
    <property type="component" value="Plasmid pmppla107"/>
</dbReference>
<evidence type="ECO:0000313" key="3">
    <source>
        <dbReference type="Proteomes" id="UP000006426"/>
    </source>
</evidence>
<sequence length="61" mass="7052">MKSFIERNPKEQAVEESLRETASSGYTRQKRDPADNIFEVVARIKRQSKRRQVDAESSPSI</sequence>
<dbReference type="EMBL" id="CP031226">
    <property type="protein sequence ID" value="AXH60155.1"/>
    <property type="molecule type" value="Genomic_DNA"/>
</dbReference>
<evidence type="ECO:0000256" key="1">
    <source>
        <dbReference type="SAM" id="MobiDB-lite"/>
    </source>
</evidence>
<protein>
    <submittedName>
        <fullName evidence="2">Uncharacterized protein</fullName>
    </submittedName>
</protein>
<feature type="compositionally biased region" description="Basic and acidic residues" evidence="1">
    <location>
        <begin position="1"/>
        <end position="19"/>
    </location>
</feature>
<name>A0AAD0VA27_PSEAV</name>
<geneLocation type="plasmid" evidence="3">
    <name>pmppla107</name>
</geneLocation>
<accession>A0AAD0VA27</accession>
<feature type="region of interest" description="Disordered" evidence="1">
    <location>
        <begin position="1"/>
        <end position="34"/>
    </location>
</feature>
<gene>
    <name evidence="2" type="ORF">PLA107_033760</name>
</gene>
<dbReference type="RefSeq" id="WP_054068253.1">
    <property type="nucleotide sequence ID" value="NZ_CP031226.1"/>
</dbReference>
<dbReference type="AlphaFoldDB" id="A0AAD0VA27"/>
<proteinExistence type="predicted"/>
<organism evidence="2 3">
    <name type="scientific">Pseudomonas amygdali pv. lachrymans str. M301315</name>
    <dbReference type="NCBI Taxonomy" id="629260"/>
    <lineage>
        <taxon>Bacteria</taxon>
        <taxon>Pseudomonadati</taxon>
        <taxon>Pseudomonadota</taxon>
        <taxon>Gammaproteobacteria</taxon>
        <taxon>Pseudomonadales</taxon>
        <taxon>Pseudomonadaceae</taxon>
        <taxon>Pseudomonas</taxon>
        <taxon>Pseudomonas amygdali</taxon>
    </lineage>
</organism>
<reference evidence="2 3" key="1">
    <citation type="journal article" date="2011" name="PLoS Pathog.">
        <title>Dynamic evolution of pathogenicity revealed by sequencing and comparative genomics of 19 Pseudomonas syringae isolates.</title>
        <authorList>
            <person name="Baltrus D.A."/>
            <person name="Nishimura M.T."/>
            <person name="Romanchuk A."/>
            <person name="Chang J.H."/>
            <person name="Mukhtar M.S."/>
            <person name="Cherkis K."/>
            <person name="Roach J."/>
            <person name="Grant S.R."/>
            <person name="Jones C.D."/>
            <person name="Dangl J.L."/>
        </authorList>
    </citation>
    <scope>NUCLEOTIDE SEQUENCE [LARGE SCALE GENOMIC DNA]</scope>
    <source>
        <strain evidence="2 3">M301315</strain>
    </source>
</reference>
<evidence type="ECO:0000313" key="2">
    <source>
        <dbReference type="EMBL" id="AXH60155.1"/>
    </source>
</evidence>